<proteinExistence type="predicted"/>
<evidence type="ECO:0000259" key="5">
    <source>
        <dbReference type="Pfam" id="PF01258"/>
    </source>
</evidence>
<evidence type="ECO:0000313" key="8">
    <source>
        <dbReference type="Proteomes" id="UP001238496"/>
    </source>
</evidence>
<evidence type="ECO:0000256" key="1">
    <source>
        <dbReference type="ARBA" id="ARBA00022723"/>
    </source>
</evidence>
<dbReference type="SUPFAM" id="SSF109635">
    <property type="entry name" value="DnaK suppressor protein DksA, alpha-hairpin domain"/>
    <property type="match status" value="1"/>
</dbReference>
<keyword evidence="2" id="KW-0863">Zinc-finger</keyword>
<dbReference type="PANTHER" id="PTHR33823:SF4">
    <property type="entry name" value="GENERAL STRESS PROTEIN 16O"/>
    <property type="match status" value="1"/>
</dbReference>
<feature type="domain" description="DnaK suppressor protein-like N-terminal" evidence="6">
    <location>
        <begin position="14"/>
        <end position="78"/>
    </location>
</feature>
<feature type="domain" description="Zinc finger DksA/TraR C4-type" evidence="5">
    <location>
        <begin position="81"/>
        <end position="114"/>
    </location>
</feature>
<dbReference type="SUPFAM" id="SSF57716">
    <property type="entry name" value="Glucocorticoid receptor-like (DNA-binding domain)"/>
    <property type="match status" value="1"/>
</dbReference>
<keyword evidence="8" id="KW-1185">Reference proteome</keyword>
<feature type="zinc finger region" description="dksA C4-type" evidence="4">
    <location>
        <begin position="86"/>
        <end position="110"/>
    </location>
</feature>
<keyword evidence="3" id="KW-0862">Zinc</keyword>
<protein>
    <submittedName>
        <fullName evidence="7">RNA polymerase-binding protein DksA</fullName>
    </submittedName>
</protein>
<dbReference type="PANTHER" id="PTHR33823">
    <property type="entry name" value="RNA POLYMERASE-BINDING TRANSCRIPTION FACTOR DKSA-RELATED"/>
    <property type="match status" value="1"/>
</dbReference>
<keyword evidence="1" id="KW-0479">Metal-binding</keyword>
<name>A0ABU0GBE4_9HYPH</name>
<organism evidence="7 8">
    <name type="scientific">Peteryoungia aggregata LMG 23059</name>
    <dbReference type="NCBI Taxonomy" id="1368425"/>
    <lineage>
        <taxon>Bacteria</taxon>
        <taxon>Pseudomonadati</taxon>
        <taxon>Pseudomonadota</taxon>
        <taxon>Alphaproteobacteria</taxon>
        <taxon>Hyphomicrobiales</taxon>
        <taxon>Rhizobiaceae</taxon>
        <taxon>Peteryoungia</taxon>
    </lineage>
</organism>
<reference evidence="7 8" key="1">
    <citation type="submission" date="2023-07" db="EMBL/GenBank/DDBJ databases">
        <title>Genomic Encyclopedia of Type Strains, Phase IV (KMG-IV): sequencing the most valuable type-strain genomes for metagenomic binning, comparative biology and taxonomic classification.</title>
        <authorList>
            <person name="Goeker M."/>
        </authorList>
    </citation>
    <scope>NUCLEOTIDE SEQUENCE [LARGE SCALE GENOMIC DNA]</scope>
    <source>
        <strain evidence="7 8">DSM 1111</strain>
    </source>
</reference>
<dbReference type="Gene3D" id="1.20.120.910">
    <property type="entry name" value="DksA, coiled-coil domain"/>
    <property type="match status" value="1"/>
</dbReference>
<evidence type="ECO:0000256" key="2">
    <source>
        <dbReference type="ARBA" id="ARBA00022771"/>
    </source>
</evidence>
<dbReference type="EMBL" id="JAUSUW010000012">
    <property type="protein sequence ID" value="MDQ0422669.1"/>
    <property type="molecule type" value="Genomic_DNA"/>
</dbReference>
<dbReference type="PROSITE" id="PS51128">
    <property type="entry name" value="ZF_DKSA_2"/>
    <property type="match status" value="1"/>
</dbReference>
<dbReference type="Pfam" id="PF01258">
    <property type="entry name" value="zf-dskA_traR"/>
    <property type="match status" value="1"/>
</dbReference>
<evidence type="ECO:0000256" key="4">
    <source>
        <dbReference type="PROSITE-ProRule" id="PRU00510"/>
    </source>
</evidence>
<gene>
    <name evidence="7" type="ORF">J2045_003719</name>
</gene>
<evidence type="ECO:0000313" key="7">
    <source>
        <dbReference type="EMBL" id="MDQ0422669.1"/>
    </source>
</evidence>
<comment type="caution">
    <text evidence="7">The sequence shown here is derived from an EMBL/GenBank/DDBJ whole genome shotgun (WGS) entry which is preliminary data.</text>
</comment>
<dbReference type="InterPro" id="IPR037187">
    <property type="entry name" value="DnaK_N"/>
</dbReference>
<dbReference type="InterPro" id="IPR000962">
    <property type="entry name" value="Znf_DskA_TraR"/>
</dbReference>
<accession>A0ABU0GBE4</accession>
<dbReference type="Pfam" id="PF21173">
    <property type="entry name" value="DksA-like_N"/>
    <property type="match status" value="1"/>
</dbReference>
<sequence>MMENPVQAMDTAHFERILLARKDEIERRLKKIDTDLGTLKSADSAERATEAENDEVLEEFGQVGEEELRAIDAALDRITKGQYGQCVTCGEPISIERLKAVPHTPFCKDCAASH</sequence>
<dbReference type="Proteomes" id="UP001238496">
    <property type="component" value="Unassembled WGS sequence"/>
</dbReference>
<evidence type="ECO:0000256" key="3">
    <source>
        <dbReference type="ARBA" id="ARBA00022833"/>
    </source>
</evidence>
<evidence type="ECO:0000259" key="6">
    <source>
        <dbReference type="Pfam" id="PF21173"/>
    </source>
</evidence>
<dbReference type="InterPro" id="IPR048487">
    <property type="entry name" value="DksA-like_N"/>
</dbReference>